<accession>A0A261S011</accession>
<evidence type="ECO:0000313" key="7">
    <source>
        <dbReference type="Proteomes" id="UP000216020"/>
    </source>
</evidence>
<dbReference type="OrthoDB" id="8651113at2"/>
<dbReference type="CDD" id="cd05466">
    <property type="entry name" value="PBP2_LTTR_substrate"/>
    <property type="match status" value="1"/>
</dbReference>
<dbReference type="SUPFAM" id="SSF53850">
    <property type="entry name" value="Periplasmic binding protein-like II"/>
    <property type="match status" value="1"/>
</dbReference>
<dbReference type="PROSITE" id="PS50931">
    <property type="entry name" value="HTH_LYSR"/>
    <property type="match status" value="1"/>
</dbReference>
<dbReference type="PANTHER" id="PTHR30126">
    <property type="entry name" value="HTH-TYPE TRANSCRIPTIONAL REGULATOR"/>
    <property type="match status" value="1"/>
</dbReference>
<evidence type="ECO:0000259" key="5">
    <source>
        <dbReference type="PROSITE" id="PS50931"/>
    </source>
</evidence>
<comment type="similarity">
    <text evidence="1">Belongs to the LysR transcriptional regulatory family.</text>
</comment>
<reference evidence="7" key="1">
    <citation type="submission" date="2017-05" db="EMBL/GenBank/DDBJ databases">
        <title>Complete and WGS of Bordetella genogroups.</title>
        <authorList>
            <person name="Spilker T."/>
            <person name="Lipuma J."/>
        </authorList>
    </citation>
    <scope>NUCLEOTIDE SEQUENCE [LARGE SCALE GENOMIC DNA]</scope>
    <source>
        <strain evidence="7">AU16122</strain>
    </source>
</reference>
<dbReference type="Pfam" id="PF00126">
    <property type="entry name" value="HTH_1"/>
    <property type="match status" value="1"/>
</dbReference>
<keyword evidence="3" id="KW-0238">DNA-binding</keyword>
<dbReference type="Proteomes" id="UP000216020">
    <property type="component" value="Unassembled WGS sequence"/>
</dbReference>
<feature type="domain" description="HTH lysR-type" evidence="5">
    <location>
        <begin position="37"/>
        <end position="94"/>
    </location>
</feature>
<dbReference type="PRINTS" id="PR00039">
    <property type="entry name" value="HTHLYSR"/>
</dbReference>
<evidence type="ECO:0000256" key="2">
    <source>
        <dbReference type="ARBA" id="ARBA00023015"/>
    </source>
</evidence>
<evidence type="ECO:0000313" key="6">
    <source>
        <dbReference type="EMBL" id="OZI30347.1"/>
    </source>
</evidence>
<keyword evidence="2" id="KW-0805">Transcription regulation</keyword>
<keyword evidence="7" id="KW-1185">Reference proteome</keyword>
<dbReference type="InterPro" id="IPR036388">
    <property type="entry name" value="WH-like_DNA-bd_sf"/>
</dbReference>
<protein>
    <recommendedName>
        <fullName evidence="5">HTH lysR-type domain-containing protein</fullName>
    </recommendedName>
</protein>
<evidence type="ECO:0000256" key="4">
    <source>
        <dbReference type="ARBA" id="ARBA00023163"/>
    </source>
</evidence>
<dbReference type="InterPro" id="IPR005119">
    <property type="entry name" value="LysR_subst-bd"/>
</dbReference>
<dbReference type="GO" id="GO:0000976">
    <property type="term" value="F:transcription cis-regulatory region binding"/>
    <property type="evidence" value="ECO:0007669"/>
    <property type="project" value="TreeGrafter"/>
</dbReference>
<dbReference type="PANTHER" id="PTHR30126:SF77">
    <property type="entry name" value="TRANSCRIPTIONAL REGULATORY PROTEIN"/>
    <property type="match status" value="1"/>
</dbReference>
<gene>
    <name evidence="6" type="ORF">CAL29_20105</name>
</gene>
<dbReference type="InterPro" id="IPR036390">
    <property type="entry name" value="WH_DNA-bd_sf"/>
</dbReference>
<sequence>MREPRARDPAIARWPYAKMRDTFPFLPANAPRRSRMITLKQLEAFFWAAELGGLDPAAQRLNTTQSAISKRLQELEGVLGISLFDRSRRRARITPQGDRLLALARDMLAGRDRIMDLGTALSPTVRTLRLGVTELTAMTWLPALVHRIRGSHPRVTLAPEVDTSVHLMEKVRAGELDLAIVPDAFRETRFEIVPLDSVDYAWMCSPAYLDGVSHLPLRDLAAYTIIVQLHASGLGDMVGRWLQEHKVRIEDSLSSSSLTALASLTLSGLGISYLPRRMFEPLIASGQLRVIQSTPALPRVPYAMLYDRSTADDFIRFVGALAVDTCDFTRALSAFVPPR</sequence>
<dbReference type="Pfam" id="PF03466">
    <property type="entry name" value="LysR_substrate"/>
    <property type="match status" value="1"/>
</dbReference>
<proteinExistence type="inferred from homology"/>
<comment type="caution">
    <text evidence="6">The sequence shown here is derived from an EMBL/GenBank/DDBJ whole genome shotgun (WGS) entry which is preliminary data.</text>
</comment>
<organism evidence="6 7">
    <name type="scientific">Bordetella genomosp. 10</name>
    <dbReference type="NCBI Taxonomy" id="1416804"/>
    <lineage>
        <taxon>Bacteria</taxon>
        <taxon>Pseudomonadati</taxon>
        <taxon>Pseudomonadota</taxon>
        <taxon>Betaproteobacteria</taxon>
        <taxon>Burkholderiales</taxon>
        <taxon>Alcaligenaceae</taxon>
        <taxon>Bordetella</taxon>
    </lineage>
</organism>
<name>A0A261S011_9BORD</name>
<dbReference type="InterPro" id="IPR000847">
    <property type="entry name" value="LysR_HTH_N"/>
</dbReference>
<dbReference type="SUPFAM" id="SSF46785">
    <property type="entry name" value="Winged helix' DNA-binding domain"/>
    <property type="match status" value="1"/>
</dbReference>
<keyword evidence="4" id="KW-0804">Transcription</keyword>
<dbReference type="Gene3D" id="3.40.190.10">
    <property type="entry name" value="Periplasmic binding protein-like II"/>
    <property type="match status" value="2"/>
</dbReference>
<dbReference type="AlphaFoldDB" id="A0A261S011"/>
<dbReference type="EMBL" id="NEVM01000005">
    <property type="protein sequence ID" value="OZI30347.1"/>
    <property type="molecule type" value="Genomic_DNA"/>
</dbReference>
<dbReference type="Gene3D" id="1.10.10.10">
    <property type="entry name" value="Winged helix-like DNA-binding domain superfamily/Winged helix DNA-binding domain"/>
    <property type="match status" value="1"/>
</dbReference>
<evidence type="ECO:0000256" key="1">
    <source>
        <dbReference type="ARBA" id="ARBA00009437"/>
    </source>
</evidence>
<dbReference type="GO" id="GO:0003700">
    <property type="term" value="F:DNA-binding transcription factor activity"/>
    <property type="evidence" value="ECO:0007669"/>
    <property type="project" value="InterPro"/>
</dbReference>
<evidence type="ECO:0000256" key="3">
    <source>
        <dbReference type="ARBA" id="ARBA00023125"/>
    </source>
</evidence>